<dbReference type="OrthoDB" id="9768064at2"/>
<evidence type="ECO:0000256" key="5">
    <source>
        <dbReference type="ARBA" id="ARBA00022898"/>
    </source>
</evidence>
<evidence type="ECO:0000313" key="10">
    <source>
        <dbReference type="Proteomes" id="UP000463470"/>
    </source>
</evidence>
<dbReference type="PANTHER" id="PTHR30538">
    <property type="entry name" value="LYSINE 2,3-AMINOMUTASE-RELATED"/>
    <property type="match status" value="1"/>
</dbReference>
<dbReference type="CDD" id="cd01335">
    <property type="entry name" value="Radical_SAM"/>
    <property type="match status" value="1"/>
</dbReference>
<accession>A0A845LBT0</accession>
<comment type="cofactor">
    <cofactor evidence="1">
        <name>pyridoxal 5'-phosphate</name>
        <dbReference type="ChEBI" id="CHEBI:597326"/>
    </cofactor>
</comment>
<dbReference type="InterPro" id="IPR013785">
    <property type="entry name" value="Aldolase_TIM"/>
</dbReference>
<proteinExistence type="predicted"/>
<dbReference type="Gene3D" id="6.10.140.1170">
    <property type="match status" value="1"/>
</dbReference>
<keyword evidence="3" id="KW-0949">S-adenosyl-L-methionine</keyword>
<dbReference type="SFLD" id="SFLDG01070">
    <property type="entry name" value="PLP-dependent"/>
    <property type="match status" value="1"/>
</dbReference>
<evidence type="ECO:0000313" key="9">
    <source>
        <dbReference type="EMBL" id="MZP30381.1"/>
    </source>
</evidence>
<protein>
    <submittedName>
        <fullName evidence="9">KamA family radical SAM protein</fullName>
    </submittedName>
</protein>
<dbReference type="Proteomes" id="UP000463470">
    <property type="component" value="Unassembled WGS sequence"/>
</dbReference>
<keyword evidence="7" id="KW-0411">Iron-sulfur</keyword>
<dbReference type="InterPro" id="IPR058240">
    <property type="entry name" value="rSAM_sf"/>
</dbReference>
<reference evidence="9 10" key="1">
    <citation type="submission" date="2020-01" db="EMBL/GenBank/DDBJ databases">
        <title>Whole-genome sequence of Heliobacterium undosum DSM 13378.</title>
        <authorList>
            <person name="Kyndt J.A."/>
            <person name="Meyer T.E."/>
        </authorList>
    </citation>
    <scope>NUCLEOTIDE SEQUENCE [LARGE SCALE GENOMIC DNA]</scope>
    <source>
        <strain evidence="9 10">DSM 13378</strain>
    </source>
</reference>
<keyword evidence="6" id="KW-0408">Iron</keyword>
<dbReference type="GO" id="GO:0003824">
    <property type="term" value="F:catalytic activity"/>
    <property type="evidence" value="ECO:0007669"/>
    <property type="project" value="InterPro"/>
</dbReference>
<dbReference type="InterPro" id="IPR007197">
    <property type="entry name" value="rSAM"/>
</dbReference>
<keyword evidence="2" id="KW-0004">4Fe-4S</keyword>
<dbReference type="AlphaFoldDB" id="A0A845LBT0"/>
<dbReference type="InterPro" id="IPR003739">
    <property type="entry name" value="Lys_aminomutase/Glu_NH3_mut"/>
</dbReference>
<dbReference type="SFLD" id="SFLDS00029">
    <property type="entry name" value="Radical_SAM"/>
    <property type="match status" value="1"/>
</dbReference>
<feature type="domain" description="Radical SAM core" evidence="8">
    <location>
        <begin position="297"/>
        <end position="528"/>
    </location>
</feature>
<keyword evidence="4" id="KW-0479">Metal-binding</keyword>
<evidence type="ECO:0000256" key="1">
    <source>
        <dbReference type="ARBA" id="ARBA00001933"/>
    </source>
</evidence>
<gene>
    <name evidence="9" type="ORF">GTO91_11725</name>
</gene>
<sequence length="597" mass="68978">MDRTALLRPPEAAHEGELLRALERFWGENLIFFELLCHSRTLDEARERAFNYLVDFERKILHSRAPVAPAERALSRKAIQVLKNTFARRNEELTHESALKVLFQLAHGETVAASEAFVEEMRHLFLAMKEKSGLYETQAVVTPGRDGRLSRLGRQVLEQVERYAHGLRNDVIERREADRRRFLDHFGATMEEWNDWRWQCRHVIRDAGALQALVDLTDEERAAIELARSEGIAFGVTPYYVMLMDREPHRRFDHAVRAQVLPPMDYVEGILAGKGDPSKSFDFMGEGDTSPERLITRRYPMIAILKPYNTCAQICVYCQRNWEIDDVLSPKAAASEDKMSKALAWFRQHPEVEEVLITGGDPGIMSDGALKKVLDAVCAFDHIRRIRIGTRTPVVLPMRITEAFADLLASYRIPGRREVVVMTHFEHPYEVTPEAAEAVQRLRRRGLPVYNQGVFTLENARRFEMAALRRLLRLIGVDPYYTFNAKGKEETRAYRVPIARLLQEQAEEARLMPGLNRSDEAVFNIPRLGKNYLRAGQDHEVIMVDSRGRRIYEFYPWDMPSDPQPFLFTDVAIQDFLHALAQRGEAPEAYRSIWYYY</sequence>
<dbReference type="NCBIfam" id="TIGR00238">
    <property type="entry name" value="KamA family radical SAM protein"/>
    <property type="match status" value="1"/>
</dbReference>
<name>A0A845LBT0_9FIRM</name>
<organism evidence="9 10">
    <name type="scientific">Heliomicrobium undosum</name>
    <dbReference type="NCBI Taxonomy" id="121734"/>
    <lineage>
        <taxon>Bacteria</taxon>
        <taxon>Bacillati</taxon>
        <taxon>Bacillota</taxon>
        <taxon>Clostridia</taxon>
        <taxon>Eubacteriales</taxon>
        <taxon>Heliobacteriaceae</taxon>
        <taxon>Heliomicrobium</taxon>
    </lineage>
</organism>
<evidence type="ECO:0000256" key="3">
    <source>
        <dbReference type="ARBA" id="ARBA00022691"/>
    </source>
</evidence>
<dbReference type="PANTHER" id="PTHR30538:SF0">
    <property type="entry name" value="L-LYSINE 2,3-AMINOMUTASE AQ_1632-RELATED"/>
    <property type="match status" value="1"/>
</dbReference>
<keyword evidence="5" id="KW-0663">Pyridoxal phosphate</keyword>
<dbReference type="PROSITE" id="PS51918">
    <property type="entry name" value="RADICAL_SAM"/>
    <property type="match status" value="1"/>
</dbReference>
<comment type="caution">
    <text evidence="9">The sequence shown here is derived from an EMBL/GenBank/DDBJ whole genome shotgun (WGS) entry which is preliminary data.</text>
</comment>
<dbReference type="Pfam" id="PF04055">
    <property type="entry name" value="Radical_SAM"/>
    <property type="match status" value="1"/>
</dbReference>
<evidence type="ECO:0000256" key="7">
    <source>
        <dbReference type="ARBA" id="ARBA00023014"/>
    </source>
</evidence>
<dbReference type="SUPFAM" id="SSF102114">
    <property type="entry name" value="Radical SAM enzymes"/>
    <property type="match status" value="1"/>
</dbReference>
<dbReference type="GO" id="GO:0051539">
    <property type="term" value="F:4 iron, 4 sulfur cluster binding"/>
    <property type="evidence" value="ECO:0007669"/>
    <property type="project" value="UniProtKB-KW"/>
</dbReference>
<evidence type="ECO:0000256" key="4">
    <source>
        <dbReference type="ARBA" id="ARBA00022723"/>
    </source>
</evidence>
<dbReference type="GO" id="GO:0046872">
    <property type="term" value="F:metal ion binding"/>
    <property type="evidence" value="ECO:0007669"/>
    <property type="project" value="UniProtKB-KW"/>
</dbReference>
<evidence type="ECO:0000256" key="2">
    <source>
        <dbReference type="ARBA" id="ARBA00022485"/>
    </source>
</evidence>
<keyword evidence="10" id="KW-1185">Reference proteome</keyword>
<dbReference type="RefSeq" id="WP_161258899.1">
    <property type="nucleotide sequence ID" value="NZ_WXEY01000012.1"/>
</dbReference>
<evidence type="ECO:0000256" key="6">
    <source>
        <dbReference type="ARBA" id="ARBA00023004"/>
    </source>
</evidence>
<dbReference type="SMART" id="SM00729">
    <property type="entry name" value="Elp3"/>
    <property type="match status" value="1"/>
</dbReference>
<dbReference type="InterPro" id="IPR006638">
    <property type="entry name" value="Elp3/MiaA/NifB-like_rSAM"/>
</dbReference>
<evidence type="ECO:0000259" key="8">
    <source>
        <dbReference type="PROSITE" id="PS51918"/>
    </source>
</evidence>
<dbReference type="Gene3D" id="3.20.20.70">
    <property type="entry name" value="Aldolase class I"/>
    <property type="match status" value="1"/>
</dbReference>
<dbReference type="EMBL" id="WXEY01000012">
    <property type="protein sequence ID" value="MZP30381.1"/>
    <property type="molecule type" value="Genomic_DNA"/>
</dbReference>